<sequence>MGRFFKLGVVLSLLVIVGSAYMALKLVFFERPEVQVPSLIGLQVTDAVARLKELGMLAKVDEVDSSQPQGVVISQWPDPGESVERGKVVILKASRGGRVVPVPDVRGLEMGEAVKRLSELGLSVSEVLKVKDPVTPAGKVIAQNPSAPANVPTTASVSLLVSHGRDGEDLVEIPDLVGQPVDQAMLMLSQMGLKAAVAARVKTQAFPEGVVVSHAPRVGAKVPPGSSVSLRVSAQGSGGGQVQEPGVVEVPAGTDNQKEVPKEAPKESPKPPVAPRAPEQVVKPEPTRPEASRPSGPVKLAKIRYQVPPLTQGMLLKIELVDQEGSRVIKEAQVKGGEYISVDAPFKGEARVAIYLGGEFVWQDRYQ</sequence>
<gene>
    <name evidence="3" type="ordered locus">Taci_1665</name>
</gene>
<dbReference type="HOGENOM" id="CLU_743231_0_0_0"/>
<evidence type="ECO:0000256" key="1">
    <source>
        <dbReference type="SAM" id="MobiDB-lite"/>
    </source>
</evidence>
<dbReference type="Gene3D" id="3.30.10.20">
    <property type="match status" value="3"/>
</dbReference>
<dbReference type="Proteomes" id="UP000002030">
    <property type="component" value="Chromosome"/>
</dbReference>
<dbReference type="KEGG" id="tai:Taci_1665"/>
<dbReference type="EnsemblBacteria" id="ACZ19879">
    <property type="protein sequence ID" value="ACZ19879"/>
    <property type="gene ID" value="Taci_1665"/>
</dbReference>
<dbReference type="SMART" id="SM00740">
    <property type="entry name" value="PASTA"/>
    <property type="match status" value="3"/>
</dbReference>
<proteinExistence type="predicted"/>
<feature type="compositionally biased region" description="Basic and acidic residues" evidence="1">
    <location>
        <begin position="256"/>
        <end position="269"/>
    </location>
</feature>
<keyword evidence="4" id="KW-1185">Reference proteome</keyword>
<dbReference type="AlphaFoldDB" id="D1B788"/>
<evidence type="ECO:0000313" key="3">
    <source>
        <dbReference type="EMBL" id="ACZ19879.1"/>
    </source>
</evidence>
<feature type="domain" description="PASTA" evidence="2">
    <location>
        <begin position="167"/>
        <end position="234"/>
    </location>
</feature>
<dbReference type="CDD" id="cd06577">
    <property type="entry name" value="PASTA_pknB"/>
    <property type="match status" value="3"/>
</dbReference>
<feature type="domain" description="PASTA" evidence="2">
    <location>
        <begin position="96"/>
        <end position="163"/>
    </location>
</feature>
<feature type="region of interest" description="Disordered" evidence="1">
    <location>
        <begin position="217"/>
        <end position="297"/>
    </location>
</feature>
<dbReference type="InterPro" id="IPR005543">
    <property type="entry name" value="PASTA_dom"/>
</dbReference>
<dbReference type="OrthoDB" id="2072at2"/>
<dbReference type="RefSeq" id="WP_012870388.1">
    <property type="nucleotide sequence ID" value="NC_013522.1"/>
</dbReference>
<dbReference type="PROSITE" id="PS51178">
    <property type="entry name" value="PASTA"/>
    <property type="match status" value="3"/>
</dbReference>
<reference evidence="3 4" key="1">
    <citation type="journal article" date="2009" name="Stand. Genomic Sci.">
        <title>Complete genome sequence of Thermanaerovibrio acidaminovorans type strain (Su883).</title>
        <authorList>
            <person name="Chovatia M."/>
            <person name="Sikorski J."/>
            <person name="Schroder M."/>
            <person name="Lapidus A."/>
            <person name="Nolan M."/>
            <person name="Tice H."/>
            <person name="Glavina Del Rio T."/>
            <person name="Copeland A."/>
            <person name="Cheng J.F."/>
            <person name="Lucas S."/>
            <person name="Chen F."/>
            <person name="Bruce D."/>
            <person name="Goodwin L."/>
            <person name="Pitluck S."/>
            <person name="Ivanova N."/>
            <person name="Mavromatis K."/>
            <person name="Ovchinnikova G."/>
            <person name="Pati A."/>
            <person name="Chen A."/>
            <person name="Palaniappan K."/>
            <person name="Land M."/>
            <person name="Hauser L."/>
            <person name="Chang Y.J."/>
            <person name="Jeffries C.D."/>
            <person name="Chain P."/>
            <person name="Saunders E."/>
            <person name="Detter J.C."/>
            <person name="Brettin T."/>
            <person name="Rohde M."/>
            <person name="Goker M."/>
            <person name="Spring S."/>
            <person name="Bristow J."/>
            <person name="Markowitz V."/>
            <person name="Hugenholtz P."/>
            <person name="Kyrpides N.C."/>
            <person name="Klenk H.P."/>
            <person name="Eisen J.A."/>
        </authorList>
    </citation>
    <scope>NUCLEOTIDE SEQUENCE [LARGE SCALE GENOMIC DNA]</scope>
    <source>
        <strain evidence="4">ATCC 49978 / DSM 6589 / Su883</strain>
    </source>
</reference>
<evidence type="ECO:0000259" key="2">
    <source>
        <dbReference type="PROSITE" id="PS51178"/>
    </source>
</evidence>
<dbReference type="EMBL" id="CP001818">
    <property type="protein sequence ID" value="ACZ19879.1"/>
    <property type="molecule type" value="Genomic_DNA"/>
</dbReference>
<accession>D1B788</accession>
<dbReference type="eggNOG" id="COG2815">
    <property type="taxonomic scope" value="Bacteria"/>
</dbReference>
<protein>
    <submittedName>
        <fullName evidence="3">PASTA domain containing protein</fullName>
    </submittedName>
</protein>
<dbReference type="STRING" id="525903.Taci_1665"/>
<organism evidence="3 4">
    <name type="scientific">Thermanaerovibrio acidaminovorans (strain ATCC 49978 / DSM 6589 / Su883)</name>
    <name type="common">Selenomonas acidaminovorans</name>
    <dbReference type="NCBI Taxonomy" id="525903"/>
    <lineage>
        <taxon>Bacteria</taxon>
        <taxon>Thermotogati</taxon>
        <taxon>Synergistota</taxon>
        <taxon>Synergistia</taxon>
        <taxon>Synergistales</taxon>
        <taxon>Synergistaceae</taxon>
        <taxon>Thermanaerovibrio</taxon>
    </lineage>
</organism>
<feature type="compositionally biased region" description="Low complexity" evidence="1">
    <location>
        <begin position="242"/>
        <end position="251"/>
    </location>
</feature>
<feature type="domain" description="PASTA" evidence="2">
    <location>
        <begin position="31"/>
        <end position="95"/>
    </location>
</feature>
<evidence type="ECO:0000313" key="4">
    <source>
        <dbReference type="Proteomes" id="UP000002030"/>
    </source>
</evidence>
<dbReference type="Pfam" id="PF03793">
    <property type="entry name" value="PASTA"/>
    <property type="match status" value="3"/>
</dbReference>
<name>D1B788_THEAS</name>